<dbReference type="SUPFAM" id="SSF53822">
    <property type="entry name" value="Periplasmic binding protein-like I"/>
    <property type="match status" value="1"/>
</dbReference>
<dbReference type="PRINTS" id="PR00337">
    <property type="entry name" value="LEUILEVALBP"/>
</dbReference>
<dbReference type="InterPro" id="IPR051010">
    <property type="entry name" value="BCAA_transport"/>
</dbReference>
<dbReference type="EMBL" id="AP025592">
    <property type="protein sequence ID" value="BDG09069.1"/>
    <property type="molecule type" value="Genomic_DNA"/>
</dbReference>
<dbReference type="Proteomes" id="UP001162734">
    <property type="component" value="Chromosome"/>
</dbReference>
<dbReference type="RefSeq" id="WP_248340692.1">
    <property type="nucleotide sequence ID" value="NZ_AP025592.1"/>
</dbReference>
<keyword evidence="2" id="KW-0813">Transport</keyword>
<evidence type="ECO:0000256" key="2">
    <source>
        <dbReference type="ARBA" id="ARBA00022448"/>
    </source>
</evidence>
<reference evidence="7" key="1">
    <citation type="journal article" date="2022" name="Int. J. Syst. Evol. Microbiol.">
        <title>Anaeromyxobacter oryzae sp. nov., Anaeromyxobacter diazotrophicus sp. nov. and Anaeromyxobacter paludicola sp. nov., isolated from paddy soils.</title>
        <authorList>
            <person name="Itoh H."/>
            <person name="Xu Z."/>
            <person name="Mise K."/>
            <person name="Masuda Y."/>
            <person name="Ushijima N."/>
            <person name="Hayakawa C."/>
            <person name="Shiratori Y."/>
            <person name="Senoo K."/>
        </authorList>
    </citation>
    <scope>NUCLEOTIDE SEQUENCE [LARGE SCALE GENOMIC DNA]</scope>
    <source>
        <strain evidence="7">Red630</strain>
    </source>
</reference>
<accession>A0ABN6N7D4</accession>
<dbReference type="Gene3D" id="3.40.50.2300">
    <property type="match status" value="2"/>
</dbReference>
<protein>
    <submittedName>
        <fullName evidence="6">Branched-chain amino acid ABC transporter substrate-binding protein</fullName>
    </submittedName>
</protein>
<evidence type="ECO:0000256" key="3">
    <source>
        <dbReference type="ARBA" id="ARBA00022729"/>
    </source>
</evidence>
<dbReference type="InterPro" id="IPR000709">
    <property type="entry name" value="Leu_Ile_Val-bd"/>
</dbReference>
<keyword evidence="7" id="KW-1185">Reference proteome</keyword>
<comment type="similarity">
    <text evidence="1">Belongs to the leucine-binding protein family.</text>
</comment>
<organism evidence="6 7">
    <name type="scientific">Anaeromyxobacter paludicola</name>
    <dbReference type="NCBI Taxonomy" id="2918171"/>
    <lineage>
        <taxon>Bacteria</taxon>
        <taxon>Pseudomonadati</taxon>
        <taxon>Myxococcota</taxon>
        <taxon>Myxococcia</taxon>
        <taxon>Myxococcales</taxon>
        <taxon>Cystobacterineae</taxon>
        <taxon>Anaeromyxobacteraceae</taxon>
        <taxon>Anaeromyxobacter</taxon>
    </lineage>
</organism>
<dbReference type="Pfam" id="PF13458">
    <property type="entry name" value="Peripla_BP_6"/>
    <property type="match status" value="1"/>
</dbReference>
<gene>
    <name evidence="6" type="primary">livK-1</name>
    <name evidence="6" type="ORF">AMPC_21820</name>
</gene>
<name>A0ABN6N7D4_9BACT</name>
<dbReference type="PANTHER" id="PTHR30483">
    <property type="entry name" value="LEUCINE-SPECIFIC-BINDING PROTEIN"/>
    <property type="match status" value="1"/>
</dbReference>
<dbReference type="PANTHER" id="PTHR30483:SF6">
    <property type="entry name" value="PERIPLASMIC BINDING PROTEIN OF ABC TRANSPORTER FOR NATURAL AMINO ACIDS"/>
    <property type="match status" value="1"/>
</dbReference>
<dbReference type="CDD" id="cd06335">
    <property type="entry name" value="PBP1_ABC_ligand_binding-like"/>
    <property type="match status" value="1"/>
</dbReference>
<feature type="domain" description="Leucine-binding protein" evidence="5">
    <location>
        <begin position="18"/>
        <end position="358"/>
    </location>
</feature>
<evidence type="ECO:0000256" key="1">
    <source>
        <dbReference type="ARBA" id="ARBA00010062"/>
    </source>
</evidence>
<evidence type="ECO:0000313" key="6">
    <source>
        <dbReference type="EMBL" id="BDG09069.1"/>
    </source>
</evidence>
<keyword evidence="3" id="KW-0732">Signal</keyword>
<proteinExistence type="inferred from homology"/>
<evidence type="ECO:0000313" key="7">
    <source>
        <dbReference type="Proteomes" id="UP001162734"/>
    </source>
</evidence>
<sequence>MTALPLVLAAALAAAPPPIKIGLLGPRSGNNASLGASERDGARLAADEINAQGGVLGRKLELVDRDDQSSPEVGARAAKELLDEEKVVALIGPANTPVANAALQLANERQVPQIVDVATGNKVNELFVTYPENYLFRLSASDQMQAPLLAQQALARGYKRVAVLADDTGYGQGGRARVEATLERRGVKPVYVGAFKPKETDMTRQCQEARAAGADVLLLYALAPELTAVARSLEKVGWRVPIIGSWQLGARLFLDGAGPYGEGALMIQTFTEGSATTPAQRKFLDGYRKTFNVPHLPIAPAVAQAYDAVHLVALAIQQAGTTEGPRFKTALENLKTPYDGATGHYEKPWSPTDHEGIKKASVRWGVVRGGDVVPAQ</sequence>
<evidence type="ECO:0000256" key="4">
    <source>
        <dbReference type="ARBA" id="ARBA00022970"/>
    </source>
</evidence>
<dbReference type="InterPro" id="IPR028082">
    <property type="entry name" value="Peripla_BP_I"/>
</dbReference>
<evidence type="ECO:0000259" key="5">
    <source>
        <dbReference type="Pfam" id="PF13458"/>
    </source>
</evidence>
<keyword evidence="4" id="KW-0029">Amino-acid transport</keyword>
<dbReference type="InterPro" id="IPR028081">
    <property type="entry name" value="Leu-bd"/>
</dbReference>